<name>A0A8J3F6K6_9BURK</name>
<feature type="transmembrane region" description="Helical" evidence="1">
    <location>
        <begin position="58"/>
        <end position="79"/>
    </location>
</feature>
<evidence type="ECO:0000313" key="3">
    <source>
        <dbReference type="Proteomes" id="UP000627205"/>
    </source>
</evidence>
<evidence type="ECO:0000256" key="1">
    <source>
        <dbReference type="SAM" id="Phobius"/>
    </source>
</evidence>
<reference evidence="2" key="2">
    <citation type="submission" date="2020-09" db="EMBL/GenBank/DDBJ databases">
        <authorList>
            <person name="Sun Q."/>
            <person name="Sedlacek I."/>
        </authorList>
    </citation>
    <scope>NUCLEOTIDE SEQUENCE</scope>
    <source>
        <strain evidence="2">CCM 7664</strain>
    </source>
</reference>
<dbReference type="Proteomes" id="UP000627205">
    <property type="component" value="Unassembled WGS sequence"/>
</dbReference>
<gene>
    <name evidence="2" type="ORF">GCM10011430_21170</name>
</gene>
<protein>
    <recommendedName>
        <fullName evidence="4">PQ-loop repeat-containing protein</fullName>
    </recommendedName>
</protein>
<proteinExistence type="predicted"/>
<keyword evidence="1" id="KW-0472">Membrane</keyword>
<dbReference type="RefSeq" id="WP_188421540.1">
    <property type="nucleotide sequence ID" value="NZ_BMDP01000003.1"/>
</dbReference>
<evidence type="ECO:0008006" key="4">
    <source>
        <dbReference type="Google" id="ProtNLM"/>
    </source>
</evidence>
<reference evidence="2" key="1">
    <citation type="journal article" date="2014" name="Int. J. Syst. Evol. Microbiol.">
        <title>Complete genome sequence of Corynebacterium casei LMG S-19264T (=DSM 44701T), isolated from a smear-ripened cheese.</title>
        <authorList>
            <consortium name="US DOE Joint Genome Institute (JGI-PGF)"/>
            <person name="Walter F."/>
            <person name="Albersmeier A."/>
            <person name="Kalinowski J."/>
            <person name="Ruckert C."/>
        </authorList>
    </citation>
    <scope>NUCLEOTIDE SEQUENCE</scope>
    <source>
        <strain evidence="2">CCM 7664</strain>
    </source>
</reference>
<dbReference type="EMBL" id="BMDP01000003">
    <property type="protein sequence ID" value="GGI54943.1"/>
    <property type="molecule type" value="Genomic_DNA"/>
</dbReference>
<comment type="caution">
    <text evidence="2">The sequence shown here is derived from an EMBL/GenBank/DDBJ whole genome shotgun (WGS) entry which is preliminary data.</text>
</comment>
<keyword evidence="1" id="KW-1133">Transmembrane helix</keyword>
<keyword evidence="1" id="KW-0812">Transmembrane</keyword>
<dbReference type="Gene3D" id="1.20.1280.290">
    <property type="match status" value="1"/>
</dbReference>
<accession>A0A8J3F6K6</accession>
<evidence type="ECO:0000313" key="2">
    <source>
        <dbReference type="EMBL" id="GGI54943.1"/>
    </source>
</evidence>
<organism evidence="2 3">
    <name type="scientific">Oxalicibacterium solurbis</name>
    <dbReference type="NCBI Taxonomy" id="69280"/>
    <lineage>
        <taxon>Bacteria</taxon>
        <taxon>Pseudomonadati</taxon>
        <taxon>Pseudomonadota</taxon>
        <taxon>Betaproteobacteria</taxon>
        <taxon>Burkholderiales</taxon>
        <taxon>Oxalobacteraceae</taxon>
        <taxon>Oxalicibacterium</taxon>
    </lineage>
</organism>
<sequence>MSDIIGWSSAAVLLLTVSAQVLQQWKSRSSAGVSPWLFIGQISASAGFVAYSIAVGDAVFTATNTLLLLAAILGQVLYLRNRCAERRKSNGAEHLADGGTPATSLPP</sequence>
<dbReference type="AlphaFoldDB" id="A0A8J3F6K6"/>
<keyword evidence="3" id="KW-1185">Reference proteome</keyword>